<reference evidence="1" key="1">
    <citation type="submission" date="2017-05" db="UniProtKB">
        <authorList>
            <consortium name="EnsemblMetazoa"/>
        </authorList>
    </citation>
    <scope>IDENTIFICATION</scope>
</reference>
<dbReference type="InParanoid" id="A0A1X7UUI1"/>
<proteinExistence type="predicted"/>
<sequence>MSRSGSRNNFSQHPAPYTASSGILVIIKSPPFWPANPKTLVRPGGCAVCYERYYCTEDKV</sequence>
<dbReference type="EnsemblMetazoa" id="Aqu2.1.31326_001">
    <property type="protein sequence ID" value="Aqu2.1.31326_001"/>
    <property type="gene ID" value="Aqu2.1.31326"/>
</dbReference>
<evidence type="ECO:0000313" key="1">
    <source>
        <dbReference type="EnsemblMetazoa" id="Aqu2.1.31326_001"/>
    </source>
</evidence>
<protein>
    <submittedName>
        <fullName evidence="1">Uncharacterized protein</fullName>
    </submittedName>
</protein>
<dbReference type="AlphaFoldDB" id="A0A1X7UUI1"/>
<name>A0A1X7UUI1_AMPQE</name>
<organism evidence="1">
    <name type="scientific">Amphimedon queenslandica</name>
    <name type="common">Sponge</name>
    <dbReference type="NCBI Taxonomy" id="400682"/>
    <lineage>
        <taxon>Eukaryota</taxon>
        <taxon>Metazoa</taxon>
        <taxon>Porifera</taxon>
        <taxon>Demospongiae</taxon>
        <taxon>Heteroscleromorpha</taxon>
        <taxon>Haplosclerida</taxon>
        <taxon>Niphatidae</taxon>
        <taxon>Amphimedon</taxon>
    </lineage>
</organism>
<accession>A0A1X7UUI1</accession>